<name>A0A397HS47_ASPTH</name>
<accession>A0A397HS47</accession>
<dbReference type="STRING" id="41047.A0A397HS47"/>
<comment type="caution">
    <text evidence="1">The sequence shown here is derived from an EMBL/GenBank/DDBJ whole genome shotgun (WGS) entry which is preliminary data.</text>
</comment>
<reference evidence="1" key="1">
    <citation type="submission" date="2018-08" db="EMBL/GenBank/DDBJ databases">
        <title>Draft genome sequence of azole-resistant Aspergillus thermomutatus (Neosartorya pseudofischeri) strain HMR AF 39, isolated from a human nasal aspirate.</title>
        <authorList>
            <person name="Parent-Michaud M."/>
            <person name="Dufresne P.J."/>
            <person name="Fournier E."/>
            <person name="Martineau C."/>
            <person name="Moreira S."/>
            <person name="Perkins V."/>
            <person name="De Repentigny L."/>
            <person name="Dufresne S.F."/>
        </authorList>
    </citation>
    <scope>NUCLEOTIDE SEQUENCE [LARGE SCALE GENOMIC DNA]</scope>
    <source>
        <strain evidence="1">HMR AF 39</strain>
    </source>
</reference>
<proteinExistence type="predicted"/>
<protein>
    <submittedName>
        <fullName evidence="1">Uncharacterized protein</fullName>
    </submittedName>
</protein>
<sequence length="262" mass="30184">MPSPPSRWFHHGTDPGTIITLDQPVPSRWKILEKLNEHDFQVSEEMSKHYGSHSLATTKLLCCDPTNPTKKAFIRVYLQVPYLNTEMKDPKTRALQATKYTPRELTAYQEFTRNGFRNAPKLLGFKISTQDKSGLVPKGFAIWLAWEVVPGLRLGDKHGDDPFWTLMPVEREKVRMAFLKTLPTVLEKGYSPDAPSLSNLVWHKQTETLYFIGYFYGIDDGPKRRSNIEVGPEWLAHYKLAKPSSDKWLKKDWDGNTTGWEM</sequence>
<dbReference type="EMBL" id="NKHU02000015">
    <property type="protein sequence ID" value="RHZ65842.1"/>
    <property type="molecule type" value="Genomic_DNA"/>
</dbReference>
<gene>
    <name evidence="1" type="ORF">CDV56_108752</name>
</gene>
<evidence type="ECO:0000313" key="1">
    <source>
        <dbReference type="EMBL" id="RHZ65842.1"/>
    </source>
</evidence>
<dbReference type="OrthoDB" id="4207132at2759"/>
<dbReference type="VEuPathDB" id="FungiDB:CDV56_108752"/>
<keyword evidence="2" id="KW-1185">Reference proteome</keyword>
<dbReference type="AlphaFoldDB" id="A0A397HS47"/>
<dbReference type="RefSeq" id="XP_026618014.1">
    <property type="nucleotide sequence ID" value="XM_026762371.1"/>
</dbReference>
<dbReference type="Proteomes" id="UP000215305">
    <property type="component" value="Unassembled WGS sequence"/>
</dbReference>
<dbReference type="GeneID" id="38130726"/>
<organism evidence="1 2">
    <name type="scientific">Aspergillus thermomutatus</name>
    <name type="common">Neosartorya pseudofischeri</name>
    <dbReference type="NCBI Taxonomy" id="41047"/>
    <lineage>
        <taxon>Eukaryota</taxon>
        <taxon>Fungi</taxon>
        <taxon>Dikarya</taxon>
        <taxon>Ascomycota</taxon>
        <taxon>Pezizomycotina</taxon>
        <taxon>Eurotiomycetes</taxon>
        <taxon>Eurotiomycetidae</taxon>
        <taxon>Eurotiales</taxon>
        <taxon>Aspergillaceae</taxon>
        <taxon>Aspergillus</taxon>
        <taxon>Aspergillus subgen. Fumigati</taxon>
    </lineage>
</organism>
<evidence type="ECO:0000313" key="2">
    <source>
        <dbReference type="Proteomes" id="UP000215305"/>
    </source>
</evidence>